<protein>
    <submittedName>
        <fullName evidence="1">Uncharacterized protein</fullName>
    </submittedName>
</protein>
<evidence type="ECO:0000313" key="2">
    <source>
        <dbReference type="Proteomes" id="UP001500957"/>
    </source>
</evidence>
<evidence type="ECO:0000313" key="1">
    <source>
        <dbReference type="EMBL" id="GAA0619843.1"/>
    </source>
</evidence>
<name>A0ABP3RWY1_9ACTN</name>
<organism evidence="1 2">
    <name type="scientific">Sporichthya brevicatena</name>
    <dbReference type="NCBI Taxonomy" id="171442"/>
    <lineage>
        <taxon>Bacteria</taxon>
        <taxon>Bacillati</taxon>
        <taxon>Actinomycetota</taxon>
        <taxon>Actinomycetes</taxon>
        <taxon>Sporichthyales</taxon>
        <taxon>Sporichthyaceae</taxon>
        <taxon>Sporichthya</taxon>
    </lineage>
</organism>
<gene>
    <name evidence="1" type="ORF">GCM10009547_22910</name>
</gene>
<proteinExistence type="predicted"/>
<comment type="caution">
    <text evidence="1">The sequence shown here is derived from an EMBL/GenBank/DDBJ whole genome shotgun (WGS) entry which is preliminary data.</text>
</comment>
<dbReference type="EMBL" id="BAAAHE010000017">
    <property type="protein sequence ID" value="GAA0619843.1"/>
    <property type="molecule type" value="Genomic_DNA"/>
</dbReference>
<reference evidence="2" key="1">
    <citation type="journal article" date="2019" name="Int. J. Syst. Evol. Microbiol.">
        <title>The Global Catalogue of Microorganisms (GCM) 10K type strain sequencing project: providing services to taxonomists for standard genome sequencing and annotation.</title>
        <authorList>
            <consortium name="The Broad Institute Genomics Platform"/>
            <consortium name="The Broad Institute Genome Sequencing Center for Infectious Disease"/>
            <person name="Wu L."/>
            <person name="Ma J."/>
        </authorList>
    </citation>
    <scope>NUCLEOTIDE SEQUENCE [LARGE SCALE GENOMIC DNA]</scope>
    <source>
        <strain evidence="2">JCM 10671</strain>
    </source>
</reference>
<dbReference type="Proteomes" id="UP001500957">
    <property type="component" value="Unassembled WGS sequence"/>
</dbReference>
<accession>A0ABP3RWY1</accession>
<sequence>MGRRAFRSFNVAGIVGIANTLTFMASHPFLSRVVAQNIDPFGDGVYACSPPCSAGRIDGTLDPSNVGFLN</sequence>
<keyword evidence="2" id="KW-1185">Reference proteome</keyword>